<dbReference type="InterPro" id="IPR043131">
    <property type="entry name" value="BCAT-like_N"/>
</dbReference>
<evidence type="ECO:0000256" key="3">
    <source>
        <dbReference type="ARBA" id="ARBA00004824"/>
    </source>
</evidence>
<evidence type="ECO:0000256" key="2">
    <source>
        <dbReference type="ARBA" id="ARBA00003109"/>
    </source>
</evidence>
<evidence type="ECO:0000256" key="1">
    <source>
        <dbReference type="ARBA" id="ARBA00001933"/>
    </source>
</evidence>
<comment type="similarity">
    <text evidence="6 15">Belongs to the class-IV pyridoxal-phosphate-dependent aminotransferase family.</text>
</comment>
<dbReference type="PANTHER" id="PTHR42743:SF4">
    <property type="entry name" value="BRANCHED-CHAIN-AMINO-ACID AMINOTRANSFERASE-RELATED"/>
    <property type="match status" value="1"/>
</dbReference>
<dbReference type="GO" id="GO:0052655">
    <property type="term" value="F:L-valine-2-oxoglutarate transaminase activity"/>
    <property type="evidence" value="ECO:0007669"/>
    <property type="project" value="RHEA"/>
</dbReference>
<dbReference type="InterPro" id="IPR036038">
    <property type="entry name" value="Aminotransferase-like"/>
</dbReference>
<dbReference type="InterPro" id="IPR018300">
    <property type="entry name" value="Aminotrans_IV_CS"/>
</dbReference>
<comment type="catalytic activity">
    <reaction evidence="12 17">
        <text>L-valine + 2-oxoglutarate = 3-methyl-2-oxobutanoate + L-glutamate</text>
        <dbReference type="Rhea" id="RHEA:24813"/>
        <dbReference type="ChEBI" id="CHEBI:11851"/>
        <dbReference type="ChEBI" id="CHEBI:16810"/>
        <dbReference type="ChEBI" id="CHEBI:29985"/>
        <dbReference type="ChEBI" id="CHEBI:57762"/>
        <dbReference type="EC" id="2.6.1.42"/>
    </reaction>
</comment>
<dbReference type="EC" id="2.6.1.42" evidence="17"/>
<evidence type="ECO:0000256" key="5">
    <source>
        <dbReference type="ARBA" id="ARBA00005072"/>
    </source>
</evidence>
<dbReference type="UniPathway" id="UPA00047">
    <property type="reaction ID" value="UER00058"/>
</dbReference>
<comment type="function">
    <text evidence="2 17">Acts on leucine, isoleucine and valine.</text>
</comment>
<evidence type="ECO:0000256" key="13">
    <source>
        <dbReference type="ARBA" id="ARBA00048798"/>
    </source>
</evidence>
<comment type="pathway">
    <text evidence="3 17">Amino-acid biosynthesis; L-isoleucine biosynthesis; L-isoleucine from 2-oxobutanoate: step 4/4.</text>
</comment>
<evidence type="ECO:0000256" key="16">
    <source>
        <dbReference type="RuleBase" id="RU004516"/>
    </source>
</evidence>
<keyword evidence="8 17" id="KW-0028">Amino-acid biosynthesis</keyword>
<comment type="caution">
    <text evidence="18">The sequence shown here is derived from an EMBL/GenBank/DDBJ whole genome shotgun (WGS) entry which is preliminary data.</text>
</comment>
<evidence type="ECO:0000256" key="14">
    <source>
        <dbReference type="ARBA" id="ARBA00049229"/>
    </source>
</evidence>
<dbReference type="PATRIC" id="fig|1618354.3.peg.790"/>
<dbReference type="PANTHER" id="PTHR42743">
    <property type="entry name" value="AMINO-ACID AMINOTRANSFERASE"/>
    <property type="match status" value="1"/>
</dbReference>
<dbReference type="InterPro" id="IPR001544">
    <property type="entry name" value="Aminotrans_IV"/>
</dbReference>
<evidence type="ECO:0000313" key="18">
    <source>
        <dbReference type="EMBL" id="KKU67693.1"/>
    </source>
</evidence>
<dbReference type="Pfam" id="PF01063">
    <property type="entry name" value="Aminotran_4"/>
    <property type="match status" value="1"/>
</dbReference>
<comment type="pathway">
    <text evidence="5 17">Amino-acid biosynthesis; L-leucine biosynthesis; L-leucine from 3-methyl-2-oxobutanoate: step 4/4.</text>
</comment>
<dbReference type="GO" id="GO:0009098">
    <property type="term" value="P:L-leucine biosynthetic process"/>
    <property type="evidence" value="ECO:0007669"/>
    <property type="project" value="UniProtKB-UniPathway"/>
</dbReference>
<evidence type="ECO:0000256" key="6">
    <source>
        <dbReference type="ARBA" id="ARBA00009320"/>
    </source>
</evidence>
<dbReference type="Gene3D" id="3.20.10.10">
    <property type="entry name" value="D-amino Acid Aminotransferase, subunit A, domain 2"/>
    <property type="match status" value="1"/>
</dbReference>
<protein>
    <recommendedName>
        <fullName evidence="17">Branched-chain-amino-acid aminotransferase</fullName>
        <shortName evidence="17">BCAT</shortName>
        <ecNumber evidence="17">2.6.1.42</ecNumber>
    </recommendedName>
</protein>
<dbReference type="NCBIfam" id="TIGR01122">
    <property type="entry name" value="ilvE_I"/>
    <property type="match status" value="1"/>
</dbReference>
<keyword evidence="7 17" id="KW-0032">Aminotransferase</keyword>
<dbReference type="EMBL" id="LCOA01000029">
    <property type="protein sequence ID" value="KKU67693.1"/>
    <property type="molecule type" value="Genomic_DNA"/>
</dbReference>
<dbReference type="NCBIfam" id="NF005146">
    <property type="entry name" value="PRK06606.1"/>
    <property type="match status" value="1"/>
</dbReference>
<evidence type="ECO:0000256" key="15">
    <source>
        <dbReference type="RuleBase" id="RU004106"/>
    </source>
</evidence>
<organism evidence="18 19">
    <name type="scientific">Candidatus Amesbacteria bacterium GW2011_GWA1_47_20</name>
    <dbReference type="NCBI Taxonomy" id="1618354"/>
    <lineage>
        <taxon>Bacteria</taxon>
        <taxon>Candidatus Amesiibacteriota</taxon>
    </lineage>
</organism>
<sequence length="304" mass="33602">MNNIVFLNGKFVPYKKAVVPISTHALHYGTGCFEGIRGYWNSKAKKLYVFRMADHYRRLARSCRTLCMHLPAPVPELCLTTVELLRRCSYKQGVYIRPLVYKSDPTVTRFNLDKLSDGFAILTEPLGHYLNVSAGIGAITSSWLRVSARMIPPFAKPTGIYLNTALAKTEAEAKGASEAILTNPDGSVSEGSAENIFLVKANRLFTPSLDQNILEGITRNTIIELAQKELRIPTLQRKIMASELAAADEVFLTGTGAEVTPVTKINGVKIGPGRVGPITHKLQDLYFCIVHGQNPKYAHWLTVI</sequence>
<proteinExistence type="inferred from homology"/>
<dbReference type="Proteomes" id="UP000034565">
    <property type="component" value="Unassembled WGS sequence"/>
</dbReference>
<evidence type="ECO:0000256" key="10">
    <source>
        <dbReference type="ARBA" id="ARBA00022898"/>
    </source>
</evidence>
<comment type="cofactor">
    <cofactor evidence="1 16">
        <name>pyridoxal 5'-phosphate</name>
        <dbReference type="ChEBI" id="CHEBI:597326"/>
    </cofactor>
</comment>
<comment type="pathway">
    <text evidence="4 17">Amino-acid biosynthesis; L-valine biosynthesis; L-valine from pyruvate: step 4/4.</text>
</comment>
<keyword evidence="11 17" id="KW-0100">Branched-chain amino acid biosynthesis</keyword>
<evidence type="ECO:0000256" key="12">
    <source>
        <dbReference type="ARBA" id="ARBA00048212"/>
    </source>
</evidence>
<dbReference type="AlphaFoldDB" id="A0A0G1UNR5"/>
<dbReference type="GO" id="GO:0009099">
    <property type="term" value="P:L-valine biosynthetic process"/>
    <property type="evidence" value="ECO:0007669"/>
    <property type="project" value="UniProtKB-UniPathway"/>
</dbReference>
<dbReference type="Gene3D" id="3.30.470.10">
    <property type="match status" value="1"/>
</dbReference>
<dbReference type="UniPathway" id="UPA00048">
    <property type="reaction ID" value="UER00073"/>
</dbReference>
<comment type="catalytic activity">
    <reaction evidence="14 17">
        <text>L-leucine + 2-oxoglutarate = 4-methyl-2-oxopentanoate + L-glutamate</text>
        <dbReference type="Rhea" id="RHEA:18321"/>
        <dbReference type="ChEBI" id="CHEBI:16810"/>
        <dbReference type="ChEBI" id="CHEBI:17865"/>
        <dbReference type="ChEBI" id="CHEBI:29985"/>
        <dbReference type="ChEBI" id="CHEBI:57427"/>
        <dbReference type="EC" id="2.6.1.42"/>
    </reaction>
</comment>
<evidence type="ECO:0000256" key="17">
    <source>
        <dbReference type="RuleBase" id="RU364094"/>
    </source>
</evidence>
<dbReference type="InterPro" id="IPR050571">
    <property type="entry name" value="Class-IV_PLP-Dep_Aminotrnsfr"/>
</dbReference>
<dbReference type="GO" id="GO:0052656">
    <property type="term" value="F:L-isoleucine-2-oxoglutarate transaminase activity"/>
    <property type="evidence" value="ECO:0007669"/>
    <property type="project" value="RHEA"/>
</dbReference>
<evidence type="ECO:0000256" key="11">
    <source>
        <dbReference type="ARBA" id="ARBA00023304"/>
    </source>
</evidence>
<dbReference type="InterPro" id="IPR043132">
    <property type="entry name" value="BCAT-like_C"/>
</dbReference>
<evidence type="ECO:0000256" key="9">
    <source>
        <dbReference type="ARBA" id="ARBA00022679"/>
    </source>
</evidence>
<accession>A0A0G1UNR5</accession>
<dbReference type="FunFam" id="3.20.10.10:FF:000002">
    <property type="entry name" value="D-alanine aminotransferase"/>
    <property type="match status" value="1"/>
</dbReference>
<keyword evidence="10 16" id="KW-0663">Pyridoxal phosphate</keyword>
<evidence type="ECO:0000256" key="7">
    <source>
        <dbReference type="ARBA" id="ARBA00022576"/>
    </source>
</evidence>
<dbReference type="PROSITE" id="PS00770">
    <property type="entry name" value="AA_TRANSFER_CLASS_4"/>
    <property type="match status" value="1"/>
</dbReference>
<keyword evidence="9 17" id="KW-0808">Transferase</keyword>
<name>A0A0G1UNR5_9BACT</name>
<reference evidence="18 19" key="1">
    <citation type="journal article" date="2015" name="Nature">
        <title>rRNA introns, odd ribosomes, and small enigmatic genomes across a large radiation of phyla.</title>
        <authorList>
            <person name="Brown C.T."/>
            <person name="Hug L.A."/>
            <person name="Thomas B.C."/>
            <person name="Sharon I."/>
            <person name="Castelle C.J."/>
            <person name="Singh A."/>
            <person name="Wilkins M.J."/>
            <person name="Williams K.H."/>
            <person name="Banfield J.F."/>
        </authorList>
    </citation>
    <scope>NUCLEOTIDE SEQUENCE [LARGE SCALE GENOMIC DNA]</scope>
</reference>
<gene>
    <name evidence="17" type="primary">ilvE</name>
    <name evidence="18" type="ORF">UX92_C0029G0005</name>
</gene>
<evidence type="ECO:0000256" key="8">
    <source>
        <dbReference type="ARBA" id="ARBA00022605"/>
    </source>
</evidence>
<evidence type="ECO:0000313" key="19">
    <source>
        <dbReference type="Proteomes" id="UP000034565"/>
    </source>
</evidence>
<dbReference type="GO" id="GO:0009097">
    <property type="term" value="P:isoleucine biosynthetic process"/>
    <property type="evidence" value="ECO:0007669"/>
    <property type="project" value="UniProtKB-UniPathway"/>
</dbReference>
<evidence type="ECO:0000256" key="4">
    <source>
        <dbReference type="ARBA" id="ARBA00004931"/>
    </source>
</evidence>
<dbReference type="InterPro" id="IPR005785">
    <property type="entry name" value="B_amino_transI"/>
</dbReference>
<dbReference type="GO" id="GO:0052654">
    <property type="term" value="F:L-leucine-2-oxoglutarate transaminase activity"/>
    <property type="evidence" value="ECO:0007669"/>
    <property type="project" value="RHEA"/>
</dbReference>
<dbReference type="SUPFAM" id="SSF56752">
    <property type="entry name" value="D-aminoacid aminotransferase-like PLP-dependent enzymes"/>
    <property type="match status" value="1"/>
</dbReference>
<comment type="catalytic activity">
    <reaction evidence="13 17">
        <text>L-isoleucine + 2-oxoglutarate = (S)-3-methyl-2-oxopentanoate + L-glutamate</text>
        <dbReference type="Rhea" id="RHEA:24801"/>
        <dbReference type="ChEBI" id="CHEBI:16810"/>
        <dbReference type="ChEBI" id="CHEBI:29985"/>
        <dbReference type="ChEBI" id="CHEBI:35146"/>
        <dbReference type="ChEBI" id="CHEBI:58045"/>
        <dbReference type="EC" id="2.6.1.42"/>
    </reaction>
</comment>
<dbReference type="UniPathway" id="UPA00049">
    <property type="reaction ID" value="UER00062"/>
</dbReference>